<reference evidence="1" key="1">
    <citation type="journal article" date="2021" name="Proc. Natl. Acad. Sci. U.S.A.">
        <title>A Catalog of Tens of Thousands of Viruses from Human Metagenomes Reveals Hidden Associations with Chronic Diseases.</title>
        <authorList>
            <person name="Tisza M.J."/>
            <person name="Buck C.B."/>
        </authorList>
    </citation>
    <scope>NUCLEOTIDE SEQUENCE</scope>
    <source>
        <strain evidence="1">CtiJY10</strain>
    </source>
</reference>
<proteinExistence type="predicted"/>
<dbReference type="EMBL" id="BK015060">
    <property type="protein sequence ID" value="DAD89406.1"/>
    <property type="molecule type" value="Genomic_DNA"/>
</dbReference>
<sequence>MMERKPVPGFEGSYEIDVNGAVYNMKGHPIKPTSTPYGAAVDLCAYGQRELLLIADILKEVFHGKNHSA</sequence>
<name>A0A8S5N468_9CAUD</name>
<accession>A0A8S5N468</accession>
<evidence type="ECO:0000313" key="1">
    <source>
        <dbReference type="EMBL" id="DAD89406.1"/>
    </source>
</evidence>
<protein>
    <submittedName>
        <fullName evidence="1">NUMOD4 motif protein</fullName>
    </submittedName>
</protein>
<organism evidence="1">
    <name type="scientific">Podoviridae sp. ctiJY10</name>
    <dbReference type="NCBI Taxonomy" id="2826572"/>
    <lineage>
        <taxon>Viruses</taxon>
        <taxon>Duplodnaviria</taxon>
        <taxon>Heunggongvirae</taxon>
        <taxon>Uroviricota</taxon>
        <taxon>Caudoviricetes</taxon>
    </lineage>
</organism>